<dbReference type="Proteomes" id="UP000321533">
    <property type="component" value="Chromosome"/>
</dbReference>
<keyword evidence="2" id="KW-1185">Reference proteome</keyword>
<evidence type="ECO:0000313" key="1">
    <source>
        <dbReference type="EMBL" id="QEC67753.1"/>
    </source>
</evidence>
<sequence>MKTILILFITAFLGINASAQQDGYCGLERLFALNKNLSKEAIADSVKNIYGAEALNINTAGNSAPKELLIYHIRNSECFNGNNIRLRFEFLNNKLVKAYMQTEFARTDYYQMLDNFNALRNFLRLHWEKEKEIKFSSTDLISTGFDFTKPKQSITISDKIALQYINTRPDKGYGIYLLRLSWVNSNNADIENIVY</sequence>
<dbReference type="KEGG" id="pgin:FRZ67_10765"/>
<dbReference type="RefSeq" id="WP_147189560.1">
    <property type="nucleotide sequence ID" value="NZ_CP042435.1"/>
</dbReference>
<gene>
    <name evidence="1" type="ORF">FRZ67_10765</name>
</gene>
<dbReference type="EMBL" id="CP042435">
    <property type="protein sequence ID" value="QEC67753.1"/>
    <property type="molecule type" value="Genomic_DNA"/>
</dbReference>
<organism evidence="1 2">
    <name type="scientific">Panacibacter ginsenosidivorans</name>
    <dbReference type="NCBI Taxonomy" id="1813871"/>
    <lineage>
        <taxon>Bacteria</taxon>
        <taxon>Pseudomonadati</taxon>
        <taxon>Bacteroidota</taxon>
        <taxon>Chitinophagia</taxon>
        <taxon>Chitinophagales</taxon>
        <taxon>Chitinophagaceae</taxon>
        <taxon>Panacibacter</taxon>
    </lineage>
</organism>
<dbReference type="AlphaFoldDB" id="A0A5B8V9Z8"/>
<reference evidence="1 2" key="1">
    <citation type="journal article" date="2016" name="Int. J. Syst. Evol. Microbiol.">
        <title>Panacibacter ginsenosidivorans gen. nov., sp. nov., with ginsenoside converting activity isolated from soil of a ginseng field.</title>
        <authorList>
            <person name="Siddiqi M.Z."/>
            <person name="Muhammad Shafi S."/>
            <person name="Choi K.D."/>
            <person name="Im W.T."/>
        </authorList>
    </citation>
    <scope>NUCLEOTIDE SEQUENCE [LARGE SCALE GENOMIC DNA]</scope>
    <source>
        <strain evidence="1 2">Gsoil1550</strain>
    </source>
</reference>
<proteinExistence type="predicted"/>
<accession>A0A5B8V9Z8</accession>
<evidence type="ECO:0000313" key="2">
    <source>
        <dbReference type="Proteomes" id="UP000321533"/>
    </source>
</evidence>
<name>A0A5B8V9Z8_9BACT</name>
<protein>
    <submittedName>
        <fullName evidence="1">Uncharacterized protein</fullName>
    </submittedName>
</protein>